<reference evidence="3" key="1">
    <citation type="journal article" date="2019" name="Int. J. Syst. Evol. Microbiol.">
        <title>The Global Catalogue of Microorganisms (GCM) 10K type strain sequencing project: providing services to taxonomists for standard genome sequencing and annotation.</title>
        <authorList>
            <consortium name="The Broad Institute Genomics Platform"/>
            <consortium name="The Broad Institute Genome Sequencing Center for Infectious Disease"/>
            <person name="Wu L."/>
            <person name="Ma J."/>
        </authorList>
    </citation>
    <scope>NUCLEOTIDE SEQUENCE [LARGE SCALE GENOMIC DNA]</scope>
    <source>
        <strain evidence="3">KCTC 12848</strain>
    </source>
</reference>
<keyword evidence="3" id="KW-1185">Reference proteome</keyword>
<accession>A0ABW5EJI2</accession>
<gene>
    <name evidence="2" type="ORF">ACFSKX_18635</name>
</gene>
<evidence type="ECO:0008006" key="4">
    <source>
        <dbReference type="Google" id="ProtNLM"/>
    </source>
</evidence>
<sequence>MKKYTLTACALLLSGCVSVPSSVVYNDKTVGTYSTAAGCNTLHLEQDCSQMKGATRDIRINAIDLRIAGSQDGRTVFVMSQPKFLPDEEALKAGSKAIEDLLKNSDLDILNTRVMYGSGRVFGVHYTLSGDGYSQLKQLSVTE</sequence>
<feature type="signal peptide" evidence="1">
    <location>
        <begin position="1"/>
        <end position="25"/>
    </location>
</feature>
<protein>
    <recommendedName>
        <fullName evidence="4">Lipoprotein</fullName>
    </recommendedName>
</protein>
<name>A0ABW5EJI2_9GAMM</name>
<dbReference type="PROSITE" id="PS51257">
    <property type="entry name" value="PROKAR_LIPOPROTEIN"/>
    <property type="match status" value="1"/>
</dbReference>
<comment type="caution">
    <text evidence="2">The sequence shown here is derived from an EMBL/GenBank/DDBJ whole genome shotgun (WGS) entry which is preliminary data.</text>
</comment>
<evidence type="ECO:0000313" key="3">
    <source>
        <dbReference type="Proteomes" id="UP001597425"/>
    </source>
</evidence>
<dbReference type="Proteomes" id="UP001597425">
    <property type="component" value="Unassembled WGS sequence"/>
</dbReference>
<keyword evidence="1" id="KW-0732">Signal</keyword>
<evidence type="ECO:0000313" key="2">
    <source>
        <dbReference type="EMBL" id="MFD2312438.1"/>
    </source>
</evidence>
<dbReference type="RefSeq" id="WP_265723534.1">
    <property type="nucleotide sequence ID" value="NZ_JAPIVK010000056.1"/>
</dbReference>
<dbReference type="EMBL" id="JBHUJD010000043">
    <property type="protein sequence ID" value="MFD2312438.1"/>
    <property type="molecule type" value="Genomic_DNA"/>
</dbReference>
<organism evidence="2 3">
    <name type="scientific">Microbulbifer halophilus</name>
    <dbReference type="NCBI Taxonomy" id="453963"/>
    <lineage>
        <taxon>Bacteria</taxon>
        <taxon>Pseudomonadati</taxon>
        <taxon>Pseudomonadota</taxon>
        <taxon>Gammaproteobacteria</taxon>
        <taxon>Cellvibrionales</taxon>
        <taxon>Microbulbiferaceae</taxon>
        <taxon>Microbulbifer</taxon>
    </lineage>
</organism>
<feature type="chain" id="PRO_5045537026" description="Lipoprotein" evidence="1">
    <location>
        <begin position="26"/>
        <end position="143"/>
    </location>
</feature>
<evidence type="ECO:0000256" key="1">
    <source>
        <dbReference type="SAM" id="SignalP"/>
    </source>
</evidence>
<proteinExistence type="predicted"/>